<dbReference type="InterPro" id="IPR018496">
    <property type="entry name" value="PsdUridine_synth_RsuA/RluB_CS"/>
</dbReference>
<dbReference type="EMBL" id="PVXO01000032">
    <property type="protein sequence ID" value="PRR79065.1"/>
    <property type="molecule type" value="Genomic_DNA"/>
</dbReference>
<dbReference type="SMART" id="SM00363">
    <property type="entry name" value="S4"/>
    <property type="match status" value="1"/>
</dbReference>
<dbReference type="AlphaFoldDB" id="A0A2T0B5B1"/>
<dbReference type="InterPro" id="IPR000748">
    <property type="entry name" value="PsdUridine_synth_RsuA/RluB/E/F"/>
</dbReference>
<dbReference type="Pfam" id="PF00849">
    <property type="entry name" value="PseudoU_synth_2"/>
    <property type="match status" value="1"/>
</dbReference>
<gene>
    <name evidence="7" type="primary">rluB_1</name>
    <name evidence="7" type="ORF">CLLI_11060</name>
</gene>
<dbReference type="InterPro" id="IPR036986">
    <property type="entry name" value="S4_RNA-bd_sf"/>
</dbReference>
<dbReference type="FunFam" id="3.30.70.1560:FF:000001">
    <property type="entry name" value="Pseudouridine synthase"/>
    <property type="match status" value="1"/>
</dbReference>
<dbReference type="Gene3D" id="3.30.70.580">
    <property type="entry name" value="Pseudouridine synthase I, catalytic domain, N-terminal subdomain"/>
    <property type="match status" value="1"/>
</dbReference>
<evidence type="ECO:0000256" key="1">
    <source>
        <dbReference type="ARBA" id="ARBA00008348"/>
    </source>
</evidence>
<evidence type="ECO:0000313" key="7">
    <source>
        <dbReference type="EMBL" id="PRR79065.1"/>
    </source>
</evidence>
<protein>
    <recommendedName>
        <fullName evidence="5">Pseudouridine synthase</fullName>
        <ecNumber evidence="5">5.4.99.-</ecNumber>
    </recommendedName>
</protein>
<name>A0A2T0B5B1_9CLOT</name>
<organism evidence="7 8">
    <name type="scientific">Clostridium liquoris</name>
    <dbReference type="NCBI Taxonomy" id="1289519"/>
    <lineage>
        <taxon>Bacteria</taxon>
        <taxon>Bacillati</taxon>
        <taxon>Bacillota</taxon>
        <taxon>Clostridia</taxon>
        <taxon>Eubacteriales</taxon>
        <taxon>Clostridiaceae</taxon>
        <taxon>Clostridium</taxon>
    </lineage>
</organism>
<dbReference type="SUPFAM" id="SSF55174">
    <property type="entry name" value="Alpha-L RNA-binding motif"/>
    <property type="match status" value="1"/>
</dbReference>
<dbReference type="NCBIfam" id="TIGR00093">
    <property type="entry name" value="pseudouridine synthase"/>
    <property type="match status" value="1"/>
</dbReference>
<dbReference type="PROSITE" id="PS01149">
    <property type="entry name" value="PSI_RSU"/>
    <property type="match status" value="1"/>
</dbReference>
<dbReference type="SUPFAM" id="SSF55120">
    <property type="entry name" value="Pseudouridine synthase"/>
    <property type="match status" value="1"/>
</dbReference>
<dbReference type="RefSeq" id="WP_106063246.1">
    <property type="nucleotide sequence ID" value="NZ_PVXO01000032.1"/>
</dbReference>
<dbReference type="GO" id="GO:0005829">
    <property type="term" value="C:cytosol"/>
    <property type="evidence" value="ECO:0007669"/>
    <property type="project" value="UniProtKB-ARBA"/>
</dbReference>
<evidence type="ECO:0000256" key="4">
    <source>
        <dbReference type="PROSITE-ProRule" id="PRU00182"/>
    </source>
</evidence>
<feature type="domain" description="RNA-binding S4" evidence="6">
    <location>
        <begin position="2"/>
        <end position="65"/>
    </location>
</feature>
<dbReference type="CDD" id="cd00165">
    <property type="entry name" value="S4"/>
    <property type="match status" value="1"/>
</dbReference>
<dbReference type="InterPro" id="IPR006145">
    <property type="entry name" value="PsdUridine_synth_RsuA/RluA"/>
</dbReference>
<dbReference type="InterPro" id="IPR002942">
    <property type="entry name" value="S4_RNA-bd"/>
</dbReference>
<proteinExistence type="inferred from homology"/>
<keyword evidence="2 4" id="KW-0694">RNA-binding</keyword>
<evidence type="ECO:0000256" key="3">
    <source>
        <dbReference type="ARBA" id="ARBA00023235"/>
    </source>
</evidence>
<sequence length="250" mass="28682">MERLDKVLANLGYGTRKEVKALVKSGAVEVNGALVKDSGMNIDPEKNQIKVHGEEIKYRKYIYLIMNKPEGVVSATFDNYDETVIDLLDPEYQVFNPFPVGRLDKDTVGLLLITNDGELNHKLISPKWHVDKIYYAEIDKVVNERDIKAFESGIVLDDDYKCMPGKLQIIEADGNGSKVYVTIQEGKFHQVKRMFEALDKKVVYLKRVKFGDIDLDEALEEGEYRELTEEELNKLKDAQCNNWKDNMNKV</sequence>
<keyword evidence="8" id="KW-1185">Reference proteome</keyword>
<dbReference type="InterPro" id="IPR020094">
    <property type="entry name" value="TruA/RsuA/RluB/E/F_N"/>
</dbReference>
<dbReference type="FunFam" id="3.10.290.10:FF:000003">
    <property type="entry name" value="Pseudouridine synthase"/>
    <property type="match status" value="1"/>
</dbReference>
<evidence type="ECO:0000259" key="6">
    <source>
        <dbReference type="SMART" id="SM00363"/>
    </source>
</evidence>
<accession>A0A2T0B5B1</accession>
<reference evidence="7 8" key="1">
    <citation type="submission" date="2018-03" db="EMBL/GenBank/DDBJ databases">
        <title>Genome sequence of Clostridium liquoris DSM 100320.</title>
        <authorList>
            <person name="Poehlein A."/>
            <person name="Daniel R."/>
        </authorList>
    </citation>
    <scope>NUCLEOTIDE SEQUENCE [LARGE SCALE GENOMIC DNA]</scope>
    <source>
        <strain evidence="7 8">DSM 100320</strain>
    </source>
</reference>
<dbReference type="OrthoDB" id="9807213at2"/>
<keyword evidence="3 5" id="KW-0413">Isomerase</keyword>
<dbReference type="InterPro" id="IPR042092">
    <property type="entry name" value="PsdUridine_s_RsuA/RluB/E/F_cat"/>
</dbReference>
<comment type="similarity">
    <text evidence="1 5">Belongs to the pseudouridine synthase RsuA family.</text>
</comment>
<dbReference type="Gene3D" id="3.30.70.1560">
    <property type="entry name" value="Alpha-L RNA-binding motif"/>
    <property type="match status" value="1"/>
</dbReference>
<dbReference type="PROSITE" id="PS50889">
    <property type="entry name" value="S4"/>
    <property type="match status" value="1"/>
</dbReference>
<dbReference type="Pfam" id="PF01479">
    <property type="entry name" value="S4"/>
    <property type="match status" value="1"/>
</dbReference>
<dbReference type="CDD" id="cd02553">
    <property type="entry name" value="PseudoU_synth_RsuA"/>
    <property type="match status" value="1"/>
</dbReference>
<dbReference type="Proteomes" id="UP000239706">
    <property type="component" value="Unassembled WGS sequence"/>
</dbReference>
<dbReference type="PANTHER" id="PTHR47683">
    <property type="entry name" value="PSEUDOURIDINE SYNTHASE FAMILY PROTEIN-RELATED"/>
    <property type="match status" value="1"/>
</dbReference>
<dbReference type="InterPro" id="IPR050343">
    <property type="entry name" value="RsuA_PseudoU_synthase"/>
</dbReference>
<dbReference type="GO" id="GO:0120159">
    <property type="term" value="F:rRNA pseudouridine synthase activity"/>
    <property type="evidence" value="ECO:0007669"/>
    <property type="project" value="UniProtKB-ARBA"/>
</dbReference>
<dbReference type="EC" id="5.4.99.-" evidence="5"/>
<dbReference type="GO" id="GO:0000455">
    <property type="term" value="P:enzyme-directed rRNA pseudouridine synthesis"/>
    <property type="evidence" value="ECO:0007669"/>
    <property type="project" value="UniProtKB-ARBA"/>
</dbReference>
<evidence type="ECO:0000313" key="8">
    <source>
        <dbReference type="Proteomes" id="UP000239706"/>
    </source>
</evidence>
<evidence type="ECO:0000256" key="2">
    <source>
        <dbReference type="ARBA" id="ARBA00022884"/>
    </source>
</evidence>
<dbReference type="PANTHER" id="PTHR47683:SF4">
    <property type="entry name" value="PSEUDOURIDINE SYNTHASE"/>
    <property type="match status" value="1"/>
</dbReference>
<dbReference type="GO" id="GO:0003723">
    <property type="term" value="F:RNA binding"/>
    <property type="evidence" value="ECO:0007669"/>
    <property type="project" value="UniProtKB-KW"/>
</dbReference>
<dbReference type="InterPro" id="IPR020103">
    <property type="entry name" value="PsdUridine_synth_cat_dom_sf"/>
</dbReference>
<comment type="caution">
    <text evidence="7">The sequence shown here is derived from an EMBL/GenBank/DDBJ whole genome shotgun (WGS) entry which is preliminary data.</text>
</comment>
<dbReference type="Gene3D" id="3.10.290.10">
    <property type="entry name" value="RNA-binding S4 domain"/>
    <property type="match status" value="1"/>
</dbReference>
<evidence type="ECO:0000256" key="5">
    <source>
        <dbReference type="RuleBase" id="RU003887"/>
    </source>
</evidence>